<keyword evidence="3" id="KW-1185">Reference proteome</keyword>
<evidence type="ECO:0000313" key="2">
    <source>
        <dbReference type="EMBL" id="CAB3250570.1"/>
    </source>
</evidence>
<name>A0A8S1AZ87_ARCPL</name>
<comment type="caution">
    <text evidence="2">The sequence shown here is derived from an EMBL/GenBank/DDBJ whole genome shotgun (WGS) entry which is preliminary data.</text>
</comment>
<keyword evidence="1" id="KW-0732">Signal</keyword>
<sequence length="230" mass="23384">MASKLVVLVALVAVAHCSVVPVVQVDADSSSFSYDVADPNTGDYKSQVESRVGGNVVGSVMTVKFVVLAALVAVAHSSVVPIVRVDADSAHFSYEDPAVPVVSVVPVEPESPVGPAVTAEPISSVEPANSVKSASPVGPAVTAEPITSVEPANSGKSASPVKPVASVAPVTFVVSSEPSVVDYRNYAHIFYAGGPVTTVYSSIVAPSPYSAFVPSVYGVPAAFAGPLAYW</sequence>
<gene>
    <name evidence="2" type="ORF">APLA_LOCUS12774</name>
</gene>
<accession>A0A8S1AZ87</accession>
<feature type="signal peptide" evidence="1">
    <location>
        <begin position="1"/>
        <end position="17"/>
    </location>
</feature>
<dbReference type="Proteomes" id="UP000494106">
    <property type="component" value="Unassembled WGS sequence"/>
</dbReference>
<dbReference type="EMBL" id="CADEBC010000540">
    <property type="protein sequence ID" value="CAB3250570.1"/>
    <property type="molecule type" value="Genomic_DNA"/>
</dbReference>
<evidence type="ECO:0000256" key="1">
    <source>
        <dbReference type="SAM" id="SignalP"/>
    </source>
</evidence>
<reference evidence="2 3" key="1">
    <citation type="submission" date="2020-04" db="EMBL/GenBank/DDBJ databases">
        <authorList>
            <person name="Wallbank WR R."/>
            <person name="Pardo Diaz C."/>
            <person name="Kozak K."/>
            <person name="Martin S."/>
            <person name="Jiggins C."/>
            <person name="Moest M."/>
            <person name="Warren A I."/>
            <person name="Byers J.R.P. K."/>
            <person name="Montejo-Kovacevich G."/>
            <person name="Yen C E."/>
        </authorList>
    </citation>
    <scope>NUCLEOTIDE SEQUENCE [LARGE SCALE GENOMIC DNA]</scope>
</reference>
<organism evidence="2 3">
    <name type="scientific">Arctia plantaginis</name>
    <name type="common">Wood tiger moth</name>
    <name type="synonym">Phalaena plantaginis</name>
    <dbReference type="NCBI Taxonomy" id="874455"/>
    <lineage>
        <taxon>Eukaryota</taxon>
        <taxon>Metazoa</taxon>
        <taxon>Ecdysozoa</taxon>
        <taxon>Arthropoda</taxon>
        <taxon>Hexapoda</taxon>
        <taxon>Insecta</taxon>
        <taxon>Pterygota</taxon>
        <taxon>Neoptera</taxon>
        <taxon>Endopterygota</taxon>
        <taxon>Lepidoptera</taxon>
        <taxon>Glossata</taxon>
        <taxon>Ditrysia</taxon>
        <taxon>Noctuoidea</taxon>
        <taxon>Erebidae</taxon>
        <taxon>Arctiinae</taxon>
        <taxon>Arctia</taxon>
    </lineage>
</organism>
<dbReference type="AlphaFoldDB" id="A0A8S1AZ87"/>
<evidence type="ECO:0000313" key="3">
    <source>
        <dbReference type="Proteomes" id="UP000494106"/>
    </source>
</evidence>
<proteinExistence type="predicted"/>
<protein>
    <submittedName>
        <fullName evidence="2">Uncharacterized protein</fullName>
    </submittedName>
</protein>
<feature type="chain" id="PRO_5035834495" evidence="1">
    <location>
        <begin position="18"/>
        <end position="230"/>
    </location>
</feature>